<dbReference type="EMBL" id="MSTR01000001">
    <property type="protein sequence ID" value="ONN44825.1"/>
    <property type="molecule type" value="Genomic_DNA"/>
</dbReference>
<dbReference type="NCBIfam" id="NF009299">
    <property type="entry name" value="PRK12656.1"/>
    <property type="match status" value="1"/>
</dbReference>
<dbReference type="GO" id="GO:0016832">
    <property type="term" value="F:aldehyde-lyase activity"/>
    <property type="evidence" value="ECO:0007669"/>
    <property type="project" value="InterPro"/>
</dbReference>
<dbReference type="InterPro" id="IPR018225">
    <property type="entry name" value="Transaldolase_AS"/>
</dbReference>
<sequence>MEFMLDTINIEKISYYQSILPLSGVTSNPSIIKKEGKIDLFAHLKEIKQLIGKASLHVQVVRETTEEILTDAQVIMDHLGKDIFIKVPVNEPGLAAIKQLKAKGAYVTATAIYSEMQGYLAIAAGADYVAPYYNRMENLNIDAVAIIKALAMEIERTQSQSKILAASFKNVAQVNHACRQGAHSITASPDIFAQVFGMPSIHKAVTDFRKDWEETFGVKDVKALGATGAISPTK</sequence>
<dbReference type="SUPFAM" id="SSF51569">
    <property type="entry name" value="Aldolase"/>
    <property type="match status" value="1"/>
</dbReference>
<gene>
    <name evidence="4" type="ORF">BTN92_01435</name>
    <name evidence="3" type="ORF">HI921_11890</name>
</gene>
<dbReference type="EMBL" id="JABCAG010000038">
    <property type="protein sequence ID" value="NMP59149.1"/>
    <property type="molecule type" value="Genomic_DNA"/>
</dbReference>
<dbReference type="Proteomes" id="UP000557857">
    <property type="component" value="Unassembled WGS sequence"/>
</dbReference>
<dbReference type="GO" id="GO:0005737">
    <property type="term" value="C:cytoplasm"/>
    <property type="evidence" value="ECO:0007669"/>
    <property type="project" value="UniProtKB-SubCell"/>
</dbReference>
<dbReference type="CDD" id="cd00956">
    <property type="entry name" value="Transaldolase_FSA"/>
    <property type="match status" value="1"/>
</dbReference>
<dbReference type="STRING" id="53346.A5802_001562"/>
<evidence type="ECO:0000256" key="1">
    <source>
        <dbReference type="ARBA" id="ARBA00004496"/>
    </source>
</evidence>
<proteinExistence type="predicted"/>
<evidence type="ECO:0000313" key="3">
    <source>
        <dbReference type="EMBL" id="NMP59149.1"/>
    </source>
</evidence>
<evidence type="ECO:0000313" key="4">
    <source>
        <dbReference type="EMBL" id="ONN44825.1"/>
    </source>
</evidence>
<dbReference type="Proteomes" id="UP000189299">
    <property type="component" value="Unassembled WGS sequence"/>
</dbReference>
<comment type="subcellular location">
    <subcellularLocation>
        <location evidence="1">Cytoplasm</location>
    </subcellularLocation>
</comment>
<dbReference type="PANTHER" id="PTHR10683">
    <property type="entry name" value="TRANSALDOLASE"/>
    <property type="match status" value="1"/>
</dbReference>
<dbReference type="InterPro" id="IPR001585">
    <property type="entry name" value="TAL/FSA"/>
</dbReference>
<evidence type="ECO:0000313" key="6">
    <source>
        <dbReference type="Proteomes" id="UP000557857"/>
    </source>
</evidence>
<reference evidence="3 6" key="2">
    <citation type="submission" date="2020-04" db="EMBL/GenBank/DDBJ databases">
        <authorList>
            <person name="Abaymova A."/>
            <person name="Teymurazov M."/>
            <person name="Tazyna O."/>
            <person name="Chatushin Y."/>
            <person name="Svetoch E."/>
            <person name="Pereligyn V."/>
            <person name="Pohylenko V."/>
            <person name="Platonov M."/>
            <person name="Kartsev N."/>
            <person name="Skryabin Y."/>
            <person name="Sizova A."/>
            <person name="Solomentsev V."/>
            <person name="Kislichkina A."/>
            <person name="Bogun A."/>
        </authorList>
    </citation>
    <scope>NUCLEOTIDE SEQUENCE [LARGE SCALE GENOMIC DNA]</scope>
    <source>
        <strain evidence="3">SCPM-O-B-8398</strain>
        <strain evidence="6">SCPM-O-B-8398 (E28)</strain>
    </source>
</reference>
<organism evidence="4 5">
    <name type="scientific">Enterococcus mundtii</name>
    <dbReference type="NCBI Taxonomy" id="53346"/>
    <lineage>
        <taxon>Bacteria</taxon>
        <taxon>Bacillati</taxon>
        <taxon>Bacillota</taxon>
        <taxon>Bacilli</taxon>
        <taxon>Lactobacillales</taxon>
        <taxon>Enterococcaceae</taxon>
        <taxon>Enterococcus</taxon>
    </lineage>
</organism>
<dbReference type="PROSITE" id="PS01054">
    <property type="entry name" value="TRANSALDOLASE_1"/>
    <property type="match status" value="1"/>
</dbReference>
<evidence type="ECO:0000256" key="2">
    <source>
        <dbReference type="ARBA" id="ARBA00023270"/>
    </source>
</evidence>
<dbReference type="InterPro" id="IPR033919">
    <property type="entry name" value="TSA/FSA_arc/bac"/>
</dbReference>
<name>A0A1V2UNB0_ENTMU</name>
<dbReference type="InterPro" id="IPR013785">
    <property type="entry name" value="Aldolase_TIM"/>
</dbReference>
<dbReference type="OrthoDB" id="9807051at2"/>
<dbReference type="Pfam" id="PF00923">
    <property type="entry name" value="TAL_FSA"/>
    <property type="match status" value="1"/>
</dbReference>
<keyword evidence="2" id="KW-0704">Schiff base</keyword>
<evidence type="ECO:0000313" key="5">
    <source>
        <dbReference type="Proteomes" id="UP000189299"/>
    </source>
</evidence>
<dbReference type="AlphaFoldDB" id="A0A1V2UNB0"/>
<dbReference type="PANTHER" id="PTHR10683:SF28">
    <property type="entry name" value="TRANSALDOLASE C"/>
    <property type="match status" value="1"/>
</dbReference>
<dbReference type="Gene3D" id="3.20.20.70">
    <property type="entry name" value="Aldolase class I"/>
    <property type="match status" value="1"/>
</dbReference>
<dbReference type="RefSeq" id="WP_062804961.1">
    <property type="nucleotide sequence ID" value="NZ_CABMMO010000001.1"/>
</dbReference>
<reference evidence="4 5" key="1">
    <citation type="submission" date="2016-12" db="EMBL/GenBank/DDBJ databases">
        <authorList>
            <person name="Song W.-J."/>
            <person name="Kurnit D.M."/>
        </authorList>
    </citation>
    <scope>NUCLEOTIDE SEQUENCE [LARGE SCALE GENOMIC DNA]</scope>
    <source>
        <strain evidence="4 5">CGB1038-1_S1</strain>
    </source>
</reference>
<accession>A0A1V2UNB0</accession>
<dbReference type="GO" id="GO:0005975">
    <property type="term" value="P:carbohydrate metabolic process"/>
    <property type="evidence" value="ECO:0007669"/>
    <property type="project" value="InterPro"/>
</dbReference>
<protein>
    <submittedName>
        <fullName evidence="3">Fructose-6-phosphate aldolase</fullName>
    </submittedName>
    <submittedName>
        <fullName evidence="4">Fructose-bisphosphate aldolase</fullName>
    </submittedName>
</protein>
<comment type="caution">
    <text evidence="4">The sequence shown here is derived from an EMBL/GenBank/DDBJ whole genome shotgun (WGS) entry which is preliminary data.</text>
</comment>